<name>A0A8H6QNU8_9EURO</name>
<comment type="caution">
    <text evidence="6">The sequence shown here is derived from an EMBL/GenBank/DDBJ whole genome shotgun (WGS) entry which is preliminary data.</text>
</comment>
<dbReference type="PANTHER" id="PTHR46972">
    <property type="entry name" value="MONOOXYGENASE ASQM-RELATED"/>
    <property type="match status" value="1"/>
</dbReference>
<evidence type="ECO:0000256" key="2">
    <source>
        <dbReference type="ARBA" id="ARBA00022827"/>
    </source>
</evidence>
<protein>
    <recommendedName>
        <fullName evidence="5">FAD-binding domain-containing protein</fullName>
    </recommendedName>
</protein>
<evidence type="ECO:0000256" key="3">
    <source>
        <dbReference type="ARBA" id="ARBA00023002"/>
    </source>
</evidence>
<evidence type="ECO:0000313" key="6">
    <source>
        <dbReference type="EMBL" id="KAF7176118.1"/>
    </source>
</evidence>
<keyword evidence="2" id="KW-0274">FAD</keyword>
<dbReference type="PRINTS" id="PR00420">
    <property type="entry name" value="RNGMNOXGNASE"/>
</dbReference>
<reference evidence="6" key="1">
    <citation type="submission" date="2020-06" db="EMBL/GenBank/DDBJ databases">
        <title>Draft genome sequences of strains closely related to Aspergillus parafelis and Aspergillus hiratsukae.</title>
        <authorList>
            <person name="Dos Santos R.A.C."/>
            <person name="Rivero-Menendez O."/>
            <person name="Steenwyk J.L."/>
            <person name="Mead M.E."/>
            <person name="Goldman G.H."/>
            <person name="Alastruey-Izquierdo A."/>
            <person name="Rokas A."/>
        </authorList>
    </citation>
    <scope>NUCLEOTIDE SEQUENCE</scope>
    <source>
        <strain evidence="6">CNM-CM7691</strain>
    </source>
</reference>
<feature type="domain" description="FAD-binding" evidence="5">
    <location>
        <begin position="306"/>
        <end position="345"/>
    </location>
</feature>
<keyword evidence="4" id="KW-0503">Monooxygenase</keyword>
<gene>
    <name evidence="6" type="ORF">CNMCM7691_001594</name>
</gene>
<dbReference type="Gene3D" id="3.50.50.60">
    <property type="entry name" value="FAD/NAD(P)-binding domain"/>
    <property type="match status" value="1"/>
</dbReference>
<keyword evidence="7" id="KW-1185">Reference proteome</keyword>
<dbReference type="AlphaFoldDB" id="A0A8H6QNU8"/>
<organism evidence="6 7">
    <name type="scientific">Aspergillus felis</name>
    <dbReference type="NCBI Taxonomy" id="1287682"/>
    <lineage>
        <taxon>Eukaryota</taxon>
        <taxon>Fungi</taxon>
        <taxon>Dikarya</taxon>
        <taxon>Ascomycota</taxon>
        <taxon>Pezizomycotina</taxon>
        <taxon>Eurotiomycetes</taxon>
        <taxon>Eurotiomycetidae</taxon>
        <taxon>Eurotiales</taxon>
        <taxon>Aspergillaceae</taxon>
        <taxon>Aspergillus</taxon>
        <taxon>Aspergillus subgen. Fumigati</taxon>
    </lineage>
</organism>
<dbReference type="InterPro" id="IPR036188">
    <property type="entry name" value="FAD/NAD-bd_sf"/>
</dbReference>
<evidence type="ECO:0000313" key="7">
    <source>
        <dbReference type="Proteomes" id="UP000641853"/>
    </source>
</evidence>
<dbReference type="Pfam" id="PF01494">
    <property type="entry name" value="FAD_binding_3"/>
    <property type="match status" value="2"/>
</dbReference>
<dbReference type="GO" id="GO:0071949">
    <property type="term" value="F:FAD binding"/>
    <property type="evidence" value="ECO:0007669"/>
    <property type="project" value="InterPro"/>
</dbReference>
<dbReference type="SUPFAM" id="SSF51905">
    <property type="entry name" value="FAD/NAD(P)-binding domain"/>
    <property type="match status" value="1"/>
</dbReference>
<dbReference type="InterPro" id="IPR002938">
    <property type="entry name" value="FAD-bd"/>
</dbReference>
<dbReference type="GO" id="GO:0004497">
    <property type="term" value="F:monooxygenase activity"/>
    <property type="evidence" value="ECO:0007669"/>
    <property type="project" value="UniProtKB-KW"/>
</dbReference>
<evidence type="ECO:0000256" key="4">
    <source>
        <dbReference type="ARBA" id="ARBA00023033"/>
    </source>
</evidence>
<dbReference type="PANTHER" id="PTHR46972:SF1">
    <property type="entry name" value="FAD DEPENDENT OXIDOREDUCTASE DOMAIN-CONTAINING PROTEIN"/>
    <property type="match status" value="1"/>
</dbReference>
<accession>A0A8H6QNU8</accession>
<keyword evidence="1" id="KW-0285">Flavoprotein</keyword>
<dbReference type="EMBL" id="JACBAG010001915">
    <property type="protein sequence ID" value="KAF7176118.1"/>
    <property type="molecule type" value="Genomic_DNA"/>
</dbReference>
<proteinExistence type="predicted"/>
<keyword evidence="3" id="KW-0560">Oxidoreductase</keyword>
<evidence type="ECO:0000259" key="5">
    <source>
        <dbReference type="Pfam" id="PF01494"/>
    </source>
</evidence>
<dbReference type="Proteomes" id="UP000641853">
    <property type="component" value="Unassembled WGS sequence"/>
</dbReference>
<feature type="domain" description="FAD-binding" evidence="5">
    <location>
        <begin position="5"/>
        <end position="173"/>
    </location>
</feature>
<evidence type="ECO:0000256" key="1">
    <source>
        <dbReference type="ARBA" id="ARBA00022630"/>
    </source>
</evidence>
<sequence length="407" mass="43846">MSPRIAIIGAGPAGLTLGALLHKHSIPFTIFELRKKPTDEELSRPSGMLDVHEGSGLAAIRECGLYDEFLKHTGDCAETQKIADKDGSILYNDEDEDNNRPSDRPEIARHALLAILATKVSADSIRWGHKLLSATSTGVSTETELDFGPHGKHTFDLVIGADGAWSAVRALLTDIRPHYAGIQNITLTIENISTRYPHLAELIGSGSFMSLGLRHGVITHRGPRDSASVYVFLTADERFGGEGKRVATVTKEELLSDEALLGRFGDSVKELVTVGVASDKTGDQNGGVIDVKPLYMLPIGATWEHKAGVTIVGDAAHLMCPWAGEGVNLAMWDALLLAKVIVEAWEAGQDAGQFQAVLDPLLRQFEEDMVARAKEMAEGTFSNGQMMFGEDGANGMAQFFLSMGQGH</sequence>